<reference evidence="1" key="1">
    <citation type="submission" date="2022-06" db="EMBL/GenBank/DDBJ databases">
        <title>Vallitalea longa sp. nov., an anaerobic bacterium isolated from marine sediment.</title>
        <authorList>
            <person name="Hirano S."/>
            <person name="Terahara T."/>
            <person name="Mori K."/>
            <person name="Hamada M."/>
            <person name="Matsumoto R."/>
            <person name="Kobayashi T."/>
        </authorList>
    </citation>
    <scope>NUCLEOTIDE SEQUENCE</scope>
    <source>
        <strain evidence="1">SH18-1</strain>
    </source>
</reference>
<protein>
    <recommendedName>
        <fullName evidence="3">Lipoprotein</fullName>
    </recommendedName>
</protein>
<dbReference type="PROSITE" id="PS51257">
    <property type="entry name" value="PROKAR_LIPOPROTEIN"/>
    <property type="match status" value="1"/>
</dbReference>
<evidence type="ECO:0008006" key="3">
    <source>
        <dbReference type="Google" id="ProtNLM"/>
    </source>
</evidence>
<dbReference type="EMBL" id="BRLB01000007">
    <property type="protein sequence ID" value="GKX29997.1"/>
    <property type="molecule type" value="Genomic_DNA"/>
</dbReference>
<dbReference type="Proteomes" id="UP001144256">
    <property type="component" value="Unassembled WGS sequence"/>
</dbReference>
<evidence type="ECO:0000313" key="1">
    <source>
        <dbReference type="EMBL" id="GKX29997.1"/>
    </source>
</evidence>
<name>A0A9W5YAP0_9FIRM</name>
<evidence type="ECO:0000313" key="2">
    <source>
        <dbReference type="Proteomes" id="UP001144256"/>
    </source>
</evidence>
<sequence>MKTIKAILIYIILICMLTSCESNKINESINDMQENNLAADDKNIKENTYDFSCEVVSADKNINYRKLDIPKEINGYRVSINGILDKNNFLISLYSEETLPINHDMGIYDIKNNSYNSIVEFSDNEDYDICHYDSEYIVLQKSEDEWQNKNLYLIKIKDKSSSLIHEYTSEHGSSSAINNSIIIKDNKIYFDDIEIIDDEMSIKLYCYDINNEEKNIVNQDIQNPLIYDDSIIVIGKDKKNNFNILRSIDNKDFQLKMKDNIMELYSNNNSLYSIINKCTDSTEKHTVCALVDLINNKEIFESKNIIDQVKASSEFVAWRNFNVEKPYLYSIRQNRILRFDDVEEGYHTFIIKDNYGIIITSFISEDEDYYNNLRYYYFEVD</sequence>
<dbReference type="AlphaFoldDB" id="A0A9W5YAP0"/>
<accession>A0A9W5YAP0</accession>
<organism evidence="1 2">
    <name type="scientific">Vallitalea longa</name>
    <dbReference type="NCBI Taxonomy" id="2936439"/>
    <lineage>
        <taxon>Bacteria</taxon>
        <taxon>Bacillati</taxon>
        <taxon>Bacillota</taxon>
        <taxon>Clostridia</taxon>
        <taxon>Lachnospirales</taxon>
        <taxon>Vallitaleaceae</taxon>
        <taxon>Vallitalea</taxon>
    </lineage>
</organism>
<dbReference type="RefSeq" id="WP_281815818.1">
    <property type="nucleotide sequence ID" value="NZ_BRLB01000007.1"/>
</dbReference>
<proteinExistence type="predicted"/>
<gene>
    <name evidence="1" type="ORF">SH1V18_24770</name>
</gene>
<comment type="caution">
    <text evidence="1">The sequence shown here is derived from an EMBL/GenBank/DDBJ whole genome shotgun (WGS) entry which is preliminary data.</text>
</comment>
<keyword evidence="2" id="KW-1185">Reference proteome</keyword>